<evidence type="ECO:0000313" key="2">
    <source>
        <dbReference type="Proteomes" id="UP000499080"/>
    </source>
</evidence>
<dbReference type="GO" id="GO:0003676">
    <property type="term" value="F:nucleic acid binding"/>
    <property type="evidence" value="ECO:0007669"/>
    <property type="project" value="InterPro"/>
</dbReference>
<keyword evidence="2" id="KW-1185">Reference proteome</keyword>
<dbReference type="AlphaFoldDB" id="A0A4Y2T0A5"/>
<dbReference type="InterPro" id="IPR052709">
    <property type="entry name" value="Transposase-MT_Hybrid"/>
</dbReference>
<sequence length="105" mass="11966">MLQPSASCAVFFVYFKQKVGLWETINAVVSFQTLRRLRRANLISGVVLIRDNALPQSAVVTHQLLKQFKWGVSDHPTYSPDLATSDFHIFLELKNWLGGQSFQKN</sequence>
<comment type="caution">
    <text evidence="1">The sequence shown here is derived from an EMBL/GenBank/DDBJ whole genome shotgun (WGS) entry which is preliminary data.</text>
</comment>
<organism evidence="1 2">
    <name type="scientific">Araneus ventricosus</name>
    <name type="common">Orbweaver spider</name>
    <name type="synonym">Epeira ventricosa</name>
    <dbReference type="NCBI Taxonomy" id="182803"/>
    <lineage>
        <taxon>Eukaryota</taxon>
        <taxon>Metazoa</taxon>
        <taxon>Ecdysozoa</taxon>
        <taxon>Arthropoda</taxon>
        <taxon>Chelicerata</taxon>
        <taxon>Arachnida</taxon>
        <taxon>Araneae</taxon>
        <taxon>Araneomorphae</taxon>
        <taxon>Entelegynae</taxon>
        <taxon>Araneoidea</taxon>
        <taxon>Araneidae</taxon>
        <taxon>Araneus</taxon>
    </lineage>
</organism>
<proteinExistence type="predicted"/>
<reference evidence="1 2" key="1">
    <citation type="journal article" date="2019" name="Sci. Rep.">
        <title>Orb-weaving spider Araneus ventricosus genome elucidates the spidroin gene catalogue.</title>
        <authorList>
            <person name="Kono N."/>
            <person name="Nakamura H."/>
            <person name="Ohtoshi R."/>
            <person name="Moran D.A.P."/>
            <person name="Shinohara A."/>
            <person name="Yoshida Y."/>
            <person name="Fujiwara M."/>
            <person name="Mori M."/>
            <person name="Tomita M."/>
            <person name="Arakawa K."/>
        </authorList>
    </citation>
    <scope>NUCLEOTIDE SEQUENCE [LARGE SCALE GENOMIC DNA]</scope>
</reference>
<evidence type="ECO:0000313" key="1">
    <source>
        <dbReference type="EMBL" id="GBN92859.1"/>
    </source>
</evidence>
<dbReference type="Proteomes" id="UP000499080">
    <property type="component" value="Unassembled WGS sequence"/>
</dbReference>
<evidence type="ECO:0008006" key="3">
    <source>
        <dbReference type="Google" id="ProtNLM"/>
    </source>
</evidence>
<dbReference type="Gene3D" id="3.30.420.10">
    <property type="entry name" value="Ribonuclease H-like superfamily/Ribonuclease H"/>
    <property type="match status" value="1"/>
</dbReference>
<dbReference type="PANTHER" id="PTHR46060">
    <property type="entry name" value="MARINER MOS1 TRANSPOSASE-LIKE PROTEIN"/>
    <property type="match status" value="1"/>
</dbReference>
<protein>
    <recommendedName>
        <fullName evidence="3">Histone-lysine N-methyltransferase SETMAR</fullName>
    </recommendedName>
</protein>
<dbReference type="InterPro" id="IPR036397">
    <property type="entry name" value="RNaseH_sf"/>
</dbReference>
<name>A0A4Y2T0A5_ARAVE</name>
<accession>A0A4Y2T0A5</accession>
<dbReference type="PANTHER" id="PTHR46060:SF1">
    <property type="entry name" value="MARINER MOS1 TRANSPOSASE-LIKE PROTEIN"/>
    <property type="match status" value="1"/>
</dbReference>
<dbReference type="EMBL" id="BGPR01024635">
    <property type="protein sequence ID" value="GBN92859.1"/>
    <property type="molecule type" value="Genomic_DNA"/>
</dbReference>
<gene>
    <name evidence="1" type="ORF">AVEN_4482_1</name>
</gene>